<dbReference type="Gene3D" id="3.30.70.1230">
    <property type="entry name" value="Nucleotide cyclase"/>
    <property type="match status" value="1"/>
</dbReference>
<dbReference type="Proteomes" id="UP001410394">
    <property type="component" value="Unassembled WGS sequence"/>
</dbReference>
<name>A0ABU9YV46_9RHOO</name>
<dbReference type="Pfam" id="PF00211">
    <property type="entry name" value="Guanylate_cyc"/>
    <property type="match status" value="1"/>
</dbReference>
<reference evidence="9 10" key="1">
    <citation type="journal article" date="2018" name="Int. J. Syst. Evol. Microbiol.">
        <title>Uliginosibacterium sediminicola sp. nov., isolated from freshwater sediment.</title>
        <authorList>
            <person name="Hwang W.M."/>
            <person name="Kim S.M."/>
            <person name="Kang K."/>
            <person name="Ahn T.Y."/>
        </authorList>
    </citation>
    <scope>NUCLEOTIDE SEQUENCE [LARGE SCALE GENOMIC DNA]</scope>
    <source>
        <strain evidence="9 10">M1-21</strain>
    </source>
</reference>
<gene>
    <name evidence="9" type="ORF">ABDB84_03845</name>
</gene>
<proteinExistence type="predicted"/>
<protein>
    <submittedName>
        <fullName evidence="9">Adenylate/guanylate cyclase domain-containing protein</fullName>
        <ecNumber evidence="9">4.6.1.-</ecNumber>
    </submittedName>
</protein>
<evidence type="ECO:0000256" key="6">
    <source>
        <dbReference type="ARBA" id="ARBA00023239"/>
    </source>
</evidence>
<evidence type="ECO:0000313" key="10">
    <source>
        <dbReference type="Proteomes" id="UP001410394"/>
    </source>
</evidence>
<evidence type="ECO:0000256" key="5">
    <source>
        <dbReference type="ARBA" id="ARBA00023136"/>
    </source>
</evidence>
<evidence type="ECO:0000256" key="1">
    <source>
        <dbReference type="ARBA" id="ARBA00004370"/>
    </source>
</evidence>
<keyword evidence="4 7" id="KW-1133">Transmembrane helix</keyword>
<dbReference type="SUPFAM" id="SSF55073">
    <property type="entry name" value="Nucleotide cyclase"/>
    <property type="match status" value="1"/>
</dbReference>
<keyword evidence="3" id="KW-0547">Nucleotide-binding</keyword>
<keyword evidence="5 7" id="KW-0472">Membrane</keyword>
<accession>A0ABU9YV46</accession>
<feature type="transmembrane region" description="Helical" evidence="7">
    <location>
        <begin position="137"/>
        <end position="156"/>
    </location>
</feature>
<dbReference type="PROSITE" id="PS50125">
    <property type="entry name" value="GUANYLATE_CYCLASE_2"/>
    <property type="match status" value="1"/>
</dbReference>
<dbReference type="InterPro" id="IPR029787">
    <property type="entry name" value="Nucleotide_cyclase"/>
</dbReference>
<dbReference type="SMART" id="SM00044">
    <property type="entry name" value="CYCc"/>
    <property type="match status" value="1"/>
</dbReference>
<dbReference type="EMBL" id="JBDIVE010000002">
    <property type="protein sequence ID" value="MEN3067599.1"/>
    <property type="molecule type" value="Genomic_DNA"/>
</dbReference>
<keyword evidence="10" id="KW-1185">Reference proteome</keyword>
<evidence type="ECO:0000256" key="7">
    <source>
        <dbReference type="SAM" id="Phobius"/>
    </source>
</evidence>
<dbReference type="RefSeq" id="WP_345918370.1">
    <property type="nucleotide sequence ID" value="NZ_JBDIVE010000002.1"/>
</dbReference>
<keyword evidence="2 7" id="KW-0812">Transmembrane</keyword>
<dbReference type="InterPro" id="IPR001054">
    <property type="entry name" value="A/G_cyclase"/>
</dbReference>
<evidence type="ECO:0000256" key="4">
    <source>
        <dbReference type="ARBA" id="ARBA00022989"/>
    </source>
</evidence>
<feature type="transmembrane region" description="Helical" evidence="7">
    <location>
        <begin position="176"/>
        <end position="195"/>
    </location>
</feature>
<dbReference type="GO" id="GO:0016829">
    <property type="term" value="F:lyase activity"/>
    <property type="evidence" value="ECO:0007669"/>
    <property type="project" value="UniProtKB-KW"/>
</dbReference>
<dbReference type="EC" id="4.6.1.-" evidence="9"/>
<comment type="subcellular location">
    <subcellularLocation>
        <location evidence="1">Membrane</location>
    </subcellularLocation>
</comment>
<feature type="domain" description="Guanylate cyclase" evidence="8">
    <location>
        <begin position="250"/>
        <end position="377"/>
    </location>
</feature>
<feature type="transmembrane region" description="Helical" evidence="7">
    <location>
        <begin position="61"/>
        <end position="79"/>
    </location>
</feature>
<comment type="caution">
    <text evidence="9">The sequence shown here is derived from an EMBL/GenBank/DDBJ whole genome shotgun (WGS) entry which is preliminary data.</text>
</comment>
<dbReference type="CDD" id="cd07302">
    <property type="entry name" value="CHD"/>
    <property type="match status" value="1"/>
</dbReference>
<evidence type="ECO:0000256" key="3">
    <source>
        <dbReference type="ARBA" id="ARBA00022741"/>
    </source>
</evidence>
<dbReference type="PANTHER" id="PTHR11920">
    <property type="entry name" value="GUANYLYL CYCLASE"/>
    <property type="match status" value="1"/>
</dbReference>
<feature type="transmembrane region" description="Helical" evidence="7">
    <location>
        <begin position="33"/>
        <end position="55"/>
    </location>
</feature>
<evidence type="ECO:0000256" key="2">
    <source>
        <dbReference type="ARBA" id="ARBA00022692"/>
    </source>
</evidence>
<sequence>MDKARPATSFLTRLRNAGIHAGDSEELRQQKSLLVFMSGLISLASMMWLLVYGWMGSLFSSWLPLSLQLLVALNLWSYIKFERFELFRALQIALLLIFPFIAQWSIGDVVSASGLILWGGLAPICALLCIGIRESILWLAAYLILTLATGISDYLLGDFASVLDSEEKRRSAMMFFALNFATLSAIMFLLLRYALIDRGRARAALETAHTRLAAEQARSERLLLNVLPARIAGRLKQSDATIADGFEAVTVMFADIVNFTELAADMKPEQVFAMLNRVFSNFDELAEKHGLEKIKTIGDAYMVAGGLSGARVDAGEAVAALALDIHKWLRKDQAGRSKPLKIRIGMATGPVVAGVVGKKKFIYDLWGDTVNLASRITEESLPDGIQCDARTYLQLKDRFSFEGPIPFDLKGKGLIEVWRMQGRHSN</sequence>
<organism evidence="9 10">
    <name type="scientific">Uliginosibacterium sediminicola</name>
    <dbReference type="NCBI Taxonomy" id="2024550"/>
    <lineage>
        <taxon>Bacteria</taxon>
        <taxon>Pseudomonadati</taxon>
        <taxon>Pseudomonadota</taxon>
        <taxon>Betaproteobacteria</taxon>
        <taxon>Rhodocyclales</taxon>
        <taxon>Zoogloeaceae</taxon>
        <taxon>Uliginosibacterium</taxon>
    </lineage>
</organism>
<keyword evidence="6 9" id="KW-0456">Lyase</keyword>
<dbReference type="InterPro" id="IPR050401">
    <property type="entry name" value="Cyclic_nucleotide_synthase"/>
</dbReference>
<evidence type="ECO:0000313" key="9">
    <source>
        <dbReference type="EMBL" id="MEN3067599.1"/>
    </source>
</evidence>
<evidence type="ECO:0000259" key="8">
    <source>
        <dbReference type="PROSITE" id="PS50125"/>
    </source>
</evidence>
<dbReference type="PANTHER" id="PTHR11920:SF335">
    <property type="entry name" value="GUANYLATE CYCLASE"/>
    <property type="match status" value="1"/>
</dbReference>
<feature type="transmembrane region" description="Helical" evidence="7">
    <location>
        <begin position="112"/>
        <end position="130"/>
    </location>
</feature>
<feature type="transmembrane region" description="Helical" evidence="7">
    <location>
        <begin position="86"/>
        <end position="106"/>
    </location>
</feature>